<evidence type="ECO:0000313" key="2">
    <source>
        <dbReference type="EMBL" id="ORA07255.1"/>
    </source>
</evidence>
<dbReference type="STRING" id="564198.BST17_01980"/>
<dbReference type="AlphaFoldDB" id="A0A1W9Z4K9"/>
<dbReference type="SUPFAM" id="SSF51126">
    <property type="entry name" value="Pectin lyase-like"/>
    <property type="match status" value="2"/>
</dbReference>
<gene>
    <name evidence="2" type="ORF">BST17_01980</name>
</gene>
<dbReference type="SMART" id="SM00710">
    <property type="entry name" value="PbH1"/>
    <property type="match status" value="6"/>
</dbReference>
<evidence type="ECO:0008006" key="4">
    <source>
        <dbReference type="Google" id="ProtNLM"/>
    </source>
</evidence>
<evidence type="ECO:0000256" key="1">
    <source>
        <dbReference type="SAM" id="MobiDB-lite"/>
    </source>
</evidence>
<dbReference type="InterPro" id="IPR011050">
    <property type="entry name" value="Pectin_lyase_fold/virulence"/>
</dbReference>
<sequence>MAGDHSSYSFRPTNDFVGVFEQQGRVRLDANLNELVDLIDRRLRATALDTLGPAVVPAETPDAFRLKITPGALSFGAGRAYVDGIQVDNHGIGIPAPTLHFDPHLEELRGTDRLPYSSQPYLPVPPALPTSGTHLVYLDVWHRERTWAEDPTLLDPALYGIDTAVRRQVVWQVKVHEADTPGLQCDTPDGQIPGWADIIRPSASRLTTAAVGVPAALDPCDVPPLGGYRGRSNRLYCVEIHDPGPVGVATFKWSRDNASLASPVTAIAGADISVVRPGRDALLRFTIGDVIEVTDDVHELDGLKGEMAVVANVDDARGVVTLAAPLGGVFDVTRGARIRRWDQSGGLVTAAHVMQLTAGPIVLEDGVQIEFTLDPDIAGGVFRSNERWAFRARVADASVEVLDHVPPRAPHHHVARLGFVDFTNNAVLSDCRVPWPGSGDYDCQDCACDVCVTAISHNSGALTIQAAVDKVRDRGGVVCLQPGVYVLRETVDMSRTNAVRLRGKGWTTIVLTPGPLPAFFVDRAREVTIEEMTVLGNDGRFMDRQEPGNQEEPGRPAAPVVATPVATGGLLAGLGGNVAIAVRNTIGFVVQRCSLIVQPTRARLPALTLLGIIAGLRVRDCQILGATAIGNAPLAASAPRAERAFVADQRTPGRLLLAHSRIEDNVLVGLRAGIAFVGTSIHLGDNVVADNIVAAVIAGITHLGTSPAGPTVVRSNIVAAGFYGIIGGLNPVRIADNEIIGLNTRLNRLGIPDPRVPDEPDDPLRPNPCAPKSVVYKAGPIGIVTDVGAMRGGLGLPAAVLVTDGLGFGGRIESVRIGGNEVEEFLGFGIMVQAAVATTMIHGNRISRVSLDGIVVTAIRGGAVSVHNNVIRGVGYEAREQRHAPATDPRVLAAIAIGPAREADVRANQVLGVRSIVAQTVAGVWIEGANNSQVALNTVNDVSAPEGLSFGIAVRAPFDRTDISENRVRQESPRSRYTGVSIGGLVTLRPTGREADYHLVGLKFGRLIIVTDVGTWWYGDDRIVHLQVGRELGAVHGNTVDGTGLRPMVQIIVGGNALLNDNRIVFVPDERGAAVRIGADSAVVSANYVETRPDASAVAIDADPAKVAISTNVTNGDLRINGAPLAPPWDAMNIATP</sequence>
<feature type="region of interest" description="Disordered" evidence="1">
    <location>
        <begin position="539"/>
        <end position="558"/>
    </location>
</feature>
<reference evidence="2 3" key="1">
    <citation type="submission" date="2017-02" db="EMBL/GenBank/DDBJ databases">
        <title>The new phylogeny of genus Mycobacterium.</title>
        <authorList>
            <person name="Tortoli E."/>
            <person name="Trovato A."/>
            <person name="Cirillo D.M."/>
        </authorList>
    </citation>
    <scope>NUCLEOTIDE SEQUENCE [LARGE SCALE GENOMIC DNA]</scope>
    <source>
        <strain evidence="2 3">DSM 45578</strain>
    </source>
</reference>
<name>A0A1W9Z4K9_MYCBA</name>
<dbReference type="Pfam" id="PF20129">
    <property type="entry name" value="DUF6519"/>
    <property type="match status" value="2"/>
</dbReference>
<organism evidence="2 3">
    <name type="scientific">Mycolicibacterium bacteremicum</name>
    <name type="common">Mycobacterium bacteremicum</name>
    <dbReference type="NCBI Taxonomy" id="564198"/>
    <lineage>
        <taxon>Bacteria</taxon>
        <taxon>Bacillati</taxon>
        <taxon>Actinomycetota</taxon>
        <taxon>Actinomycetes</taxon>
        <taxon>Mycobacteriales</taxon>
        <taxon>Mycobacteriaceae</taxon>
        <taxon>Mycolicibacterium</taxon>
    </lineage>
</organism>
<comment type="caution">
    <text evidence="2">The sequence shown here is derived from an EMBL/GenBank/DDBJ whole genome shotgun (WGS) entry which is preliminary data.</text>
</comment>
<keyword evidence="3" id="KW-1185">Reference proteome</keyword>
<dbReference type="Gene3D" id="2.160.20.10">
    <property type="entry name" value="Single-stranded right-handed beta-helix, Pectin lyase-like"/>
    <property type="match status" value="2"/>
</dbReference>
<dbReference type="Proteomes" id="UP000192366">
    <property type="component" value="Unassembled WGS sequence"/>
</dbReference>
<evidence type="ECO:0000313" key="3">
    <source>
        <dbReference type="Proteomes" id="UP000192366"/>
    </source>
</evidence>
<dbReference type="EMBL" id="MVHJ01000001">
    <property type="protein sequence ID" value="ORA07255.1"/>
    <property type="molecule type" value="Genomic_DNA"/>
</dbReference>
<proteinExistence type="predicted"/>
<dbReference type="InterPro" id="IPR012334">
    <property type="entry name" value="Pectin_lyas_fold"/>
</dbReference>
<protein>
    <recommendedName>
        <fullName evidence="4">Right handed beta helix domain-containing protein</fullName>
    </recommendedName>
</protein>
<accession>A0A1W9Z4K9</accession>
<dbReference type="InterPro" id="IPR006626">
    <property type="entry name" value="PbH1"/>
</dbReference>
<dbReference type="RefSeq" id="WP_083055035.1">
    <property type="nucleotide sequence ID" value="NZ_JACKVM010000014.1"/>
</dbReference>
<dbReference type="InterPro" id="IPR045392">
    <property type="entry name" value="DUF6519"/>
</dbReference>